<sequence>MEVRLTLAIACRHIQCRPMDRGKQHHEAGFAEFLKGTREHGWEMIMLTTMALEGAKQSLQAVREFLRWAK</sequence>
<accession>A0A0A2L8F5</accession>
<protein>
    <submittedName>
        <fullName evidence="1">Uncharacterized protein</fullName>
    </submittedName>
</protein>
<proteinExistence type="predicted"/>
<dbReference type="PhylomeDB" id="A0A0A2L8F5"/>
<dbReference type="AlphaFoldDB" id="A0A0A2L8F5"/>
<organism evidence="1 2">
    <name type="scientific">Penicillium italicum</name>
    <name type="common">Blue mold</name>
    <dbReference type="NCBI Taxonomy" id="40296"/>
    <lineage>
        <taxon>Eukaryota</taxon>
        <taxon>Fungi</taxon>
        <taxon>Dikarya</taxon>
        <taxon>Ascomycota</taxon>
        <taxon>Pezizomycotina</taxon>
        <taxon>Eurotiomycetes</taxon>
        <taxon>Eurotiomycetidae</taxon>
        <taxon>Eurotiales</taxon>
        <taxon>Aspergillaceae</taxon>
        <taxon>Penicillium</taxon>
    </lineage>
</organism>
<reference evidence="1 2" key="1">
    <citation type="journal article" date="2015" name="Mol. Plant Microbe Interact.">
        <title>Genome, transcriptome, and functional analyses of Penicillium expansum provide new insights into secondary metabolism and pathogenicity.</title>
        <authorList>
            <person name="Ballester A.R."/>
            <person name="Marcet-Houben M."/>
            <person name="Levin E."/>
            <person name="Sela N."/>
            <person name="Selma-Lazaro C."/>
            <person name="Carmona L."/>
            <person name="Wisniewski M."/>
            <person name="Droby S."/>
            <person name="Gonzalez-Candelas L."/>
            <person name="Gabaldon T."/>
        </authorList>
    </citation>
    <scope>NUCLEOTIDE SEQUENCE [LARGE SCALE GENOMIC DNA]</scope>
    <source>
        <strain evidence="1 2">PHI-1</strain>
    </source>
</reference>
<name>A0A0A2L8F5_PENIT</name>
<gene>
    <name evidence="1" type="ORF">PITC_018220</name>
</gene>
<keyword evidence="2" id="KW-1185">Reference proteome</keyword>
<dbReference type="EMBL" id="JQGA01000264">
    <property type="protein sequence ID" value="KGO76382.1"/>
    <property type="molecule type" value="Genomic_DNA"/>
</dbReference>
<evidence type="ECO:0000313" key="1">
    <source>
        <dbReference type="EMBL" id="KGO76382.1"/>
    </source>
</evidence>
<comment type="caution">
    <text evidence="1">The sequence shown here is derived from an EMBL/GenBank/DDBJ whole genome shotgun (WGS) entry which is preliminary data.</text>
</comment>
<dbReference type="Proteomes" id="UP000030104">
    <property type="component" value="Unassembled WGS sequence"/>
</dbReference>
<evidence type="ECO:0000313" key="2">
    <source>
        <dbReference type="Proteomes" id="UP000030104"/>
    </source>
</evidence>
<dbReference type="STRING" id="40296.A0A0A2L8F5"/>
<dbReference type="HOGENOM" id="CLU_2758591_0_0_1"/>